<gene>
    <name evidence="1" type="ORF">HMPREF1318_0336</name>
</gene>
<dbReference type="PATRIC" id="fig|1125718.3.peg.1514"/>
<dbReference type="AlphaFoldDB" id="J0X6T5"/>
<dbReference type="PANTHER" id="PTHR34822">
    <property type="entry name" value="GRPB DOMAIN PROTEIN (AFU_ORTHOLOGUE AFUA_1G01530)"/>
    <property type="match status" value="1"/>
</dbReference>
<dbReference type="InterPro" id="IPR007344">
    <property type="entry name" value="GrpB/CoaE"/>
</dbReference>
<dbReference type="RefSeq" id="WP_008731611.1">
    <property type="nucleotide sequence ID" value="NZ_AKFT01000113.1"/>
</dbReference>
<evidence type="ECO:0000313" key="1">
    <source>
        <dbReference type="EMBL" id="EJF44366.1"/>
    </source>
</evidence>
<sequence>MPVKPPQTPLAVLVAGGPDEQERYRQVLEAGVPGISLRTRVASGHDGADIEGISGASAESHFAIVDGTDHSLENLHSLFDAVITTDDDLNRFLARAKNFERRRRTHQLPPDIAPVMSPWSPTWASTAARIGARVARIFADHSINAVVDHIGSTSVLGLAAKNIIDLQVSVADLDMINLCDIDLRNVGFVNVQELVPDSPGVSHDNARGTITSPDQWQKRLYAGVDEAQRVIVHVRRTGAANWRYALLFRDWLRANDSWRDDYAATKVHLAEMHANDSHFDDYARAKDFWFDRAYDIAEEWARTTQWTAPMRHQAES</sequence>
<proteinExistence type="predicted"/>
<comment type="caution">
    <text evidence="1">The sequence shown here is derived from an EMBL/GenBank/DDBJ whole genome shotgun (WGS) entry which is preliminary data.</text>
</comment>
<name>J0X6T5_9ACTO</name>
<evidence type="ECO:0000313" key="2">
    <source>
        <dbReference type="Proteomes" id="UP000002941"/>
    </source>
</evidence>
<dbReference type="InterPro" id="IPR043519">
    <property type="entry name" value="NT_sf"/>
</dbReference>
<dbReference type="EMBL" id="AKFT01000113">
    <property type="protein sequence ID" value="EJF44366.1"/>
    <property type="molecule type" value="Genomic_DNA"/>
</dbReference>
<dbReference type="SUPFAM" id="SSF81301">
    <property type="entry name" value="Nucleotidyltransferase"/>
    <property type="match status" value="1"/>
</dbReference>
<reference evidence="1 2" key="1">
    <citation type="submission" date="2012-05" db="EMBL/GenBank/DDBJ databases">
        <authorList>
            <person name="Harkins D.M."/>
            <person name="Madupu R."/>
            <person name="Durkin A.S."/>
            <person name="Torralba M."/>
            <person name="Methe B."/>
            <person name="Sutton G.G."/>
            <person name="Nelson K.E."/>
        </authorList>
    </citation>
    <scope>NUCLEOTIDE SEQUENCE [LARGE SCALE GENOMIC DNA]</scope>
    <source>
        <strain evidence="1 2">F0489</strain>
    </source>
</reference>
<protein>
    <submittedName>
        <fullName evidence="1">Uncharacterized protein</fullName>
    </submittedName>
</protein>
<dbReference type="PANTHER" id="PTHR34822:SF1">
    <property type="entry name" value="GRPB FAMILY PROTEIN"/>
    <property type="match status" value="1"/>
</dbReference>
<keyword evidence="2" id="KW-1185">Reference proteome</keyword>
<dbReference type="eggNOG" id="COG2320">
    <property type="taxonomic scope" value="Bacteria"/>
</dbReference>
<organism evidence="1 2">
    <name type="scientific">Actinomyces massiliensis F0489</name>
    <dbReference type="NCBI Taxonomy" id="1125718"/>
    <lineage>
        <taxon>Bacteria</taxon>
        <taxon>Bacillati</taxon>
        <taxon>Actinomycetota</taxon>
        <taxon>Actinomycetes</taxon>
        <taxon>Actinomycetales</taxon>
        <taxon>Actinomycetaceae</taxon>
        <taxon>Actinomyces</taxon>
    </lineage>
</organism>
<dbReference type="Proteomes" id="UP000002941">
    <property type="component" value="Unassembled WGS sequence"/>
</dbReference>
<dbReference type="Gene3D" id="3.30.460.10">
    <property type="entry name" value="Beta Polymerase, domain 2"/>
    <property type="match status" value="1"/>
</dbReference>
<accession>J0X6T5</accession>
<dbReference type="Pfam" id="PF04229">
    <property type="entry name" value="GrpB"/>
    <property type="match status" value="1"/>
</dbReference>
<dbReference type="OrthoDB" id="9799092at2"/>